<dbReference type="InterPro" id="IPR026714">
    <property type="entry name" value="SMAP"/>
</dbReference>
<evidence type="ECO:0000256" key="1">
    <source>
        <dbReference type="ARBA" id="ARBA00006502"/>
    </source>
</evidence>
<dbReference type="PANTHER" id="PTHR22175">
    <property type="entry name" value="SMALL ACIDIC PROTEIN-RELATED"/>
    <property type="match status" value="1"/>
</dbReference>
<comment type="similarity">
    <text evidence="1">Belongs to the SMAP family.</text>
</comment>
<feature type="compositionally biased region" description="Basic and acidic residues" evidence="3">
    <location>
        <begin position="153"/>
        <end position="179"/>
    </location>
</feature>
<dbReference type="PANTHER" id="PTHR22175:SF0">
    <property type="entry name" value="SMALL ACIDIC PROTEIN"/>
    <property type="match status" value="1"/>
</dbReference>
<feature type="compositionally biased region" description="Acidic residues" evidence="3">
    <location>
        <begin position="112"/>
        <end position="123"/>
    </location>
</feature>
<evidence type="ECO:0000256" key="3">
    <source>
        <dbReference type="SAM" id="MobiDB-lite"/>
    </source>
</evidence>
<feature type="region of interest" description="Disordered" evidence="3">
    <location>
        <begin position="60"/>
        <end position="195"/>
    </location>
</feature>
<dbReference type="InterPro" id="IPR028124">
    <property type="entry name" value="SMAP_dom"/>
</dbReference>
<dbReference type="EMBL" id="JARBDR010000337">
    <property type="protein sequence ID" value="KAJ8314861.1"/>
    <property type="molecule type" value="Genomic_DNA"/>
</dbReference>
<evidence type="ECO:0000256" key="2">
    <source>
        <dbReference type="ARBA" id="ARBA00016161"/>
    </source>
</evidence>
<feature type="compositionally biased region" description="Basic residues" evidence="3">
    <location>
        <begin position="186"/>
        <end position="195"/>
    </location>
</feature>
<dbReference type="Proteomes" id="UP001217089">
    <property type="component" value="Unassembled WGS sequence"/>
</dbReference>
<protein>
    <recommendedName>
        <fullName evidence="2">Small acidic protein</fullName>
    </recommendedName>
</protein>
<organism evidence="5 6">
    <name type="scientific">Tegillarca granosa</name>
    <name type="common">Malaysian cockle</name>
    <name type="synonym">Anadara granosa</name>
    <dbReference type="NCBI Taxonomy" id="220873"/>
    <lineage>
        <taxon>Eukaryota</taxon>
        <taxon>Metazoa</taxon>
        <taxon>Spiralia</taxon>
        <taxon>Lophotrochozoa</taxon>
        <taxon>Mollusca</taxon>
        <taxon>Bivalvia</taxon>
        <taxon>Autobranchia</taxon>
        <taxon>Pteriomorphia</taxon>
        <taxon>Arcoida</taxon>
        <taxon>Arcoidea</taxon>
        <taxon>Arcidae</taxon>
        <taxon>Tegillarca</taxon>
    </lineage>
</organism>
<evidence type="ECO:0000313" key="5">
    <source>
        <dbReference type="EMBL" id="KAJ8314861.1"/>
    </source>
</evidence>
<accession>A0ABQ9FF81</accession>
<keyword evidence="6" id="KW-1185">Reference proteome</keyword>
<evidence type="ECO:0000313" key="6">
    <source>
        <dbReference type="Proteomes" id="UP001217089"/>
    </source>
</evidence>
<feature type="compositionally biased region" description="Basic and acidic residues" evidence="3">
    <location>
        <begin position="125"/>
        <end position="137"/>
    </location>
</feature>
<reference evidence="5 6" key="1">
    <citation type="submission" date="2022-12" db="EMBL/GenBank/DDBJ databases">
        <title>Chromosome-level genome of Tegillarca granosa.</title>
        <authorList>
            <person name="Kim J."/>
        </authorList>
    </citation>
    <scope>NUCLEOTIDE SEQUENCE [LARGE SCALE GENOMIC DNA]</scope>
    <source>
        <strain evidence="5">Teg-2019</strain>
        <tissue evidence="5">Adductor muscle</tissue>
    </source>
</reference>
<name>A0ABQ9FF81_TEGGR</name>
<feature type="region of interest" description="Disordered" evidence="3">
    <location>
        <begin position="1"/>
        <end position="39"/>
    </location>
</feature>
<proteinExistence type="inferred from homology"/>
<feature type="domain" description="Small acidic protein-like" evidence="4">
    <location>
        <begin position="34"/>
        <end position="109"/>
    </location>
</feature>
<feature type="compositionally biased region" description="Basic and acidic residues" evidence="3">
    <location>
        <begin position="8"/>
        <end position="27"/>
    </location>
</feature>
<feature type="compositionally biased region" description="Basic and acidic residues" evidence="3">
    <location>
        <begin position="74"/>
        <end position="87"/>
    </location>
</feature>
<comment type="caution">
    <text evidence="5">The sequence shown here is derived from an EMBL/GenBank/DDBJ whole genome shotgun (WGS) entry which is preliminary data.</text>
</comment>
<gene>
    <name evidence="5" type="ORF">KUTeg_007011</name>
</gene>
<dbReference type="Pfam" id="PF15477">
    <property type="entry name" value="SMAP"/>
    <property type="match status" value="1"/>
</dbReference>
<evidence type="ECO:0000259" key="4">
    <source>
        <dbReference type="Pfam" id="PF15477"/>
    </source>
</evidence>
<sequence length="195" mass="21597">MVIMSGEPEVKPNDADNNKDESEEMKNVHSANSWEKADLGDTDRKNKFLRLMGAGKKEHHGRFVIGDQKGVPARKVEDTETVSKELENQYNQGMEHRLTGGRKGHIGLGFHEEEEPKEPDSSEGAEAKSELKTDQSEIRGGGIDDIESVTGDSDDKNKSESKTESSNKHKLPDDSKNEVESPTAIKKMKFVKSSS</sequence>